<dbReference type="EMBL" id="CP032419">
    <property type="protein sequence ID" value="AYC31058.1"/>
    <property type="molecule type" value="Genomic_DNA"/>
</dbReference>
<accession>A0A385YZK3</accession>
<keyword evidence="4" id="KW-1185">Reference proteome</keyword>
<evidence type="ECO:0000259" key="2">
    <source>
        <dbReference type="Pfam" id="PF19657"/>
    </source>
</evidence>
<dbReference type="AlphaFoldDB" id="A0A385YZK3"/>
<name>A0A385YZK3_9PSED</name>
<evidence type="ECO:0000313" key="4">
    <source>
        <dbReference type="Proteomes" id="UP000265560"/>
    </source>
</evidence>
<feature type="domain" description="DUF6160" evidence="2">
    <location>
        <begin position="14"/>
        <end position="78"/>
    </location>
</feature>
<dbReference type="KEGG" id="pcav:D3880_01045"/>
<sequence length="187" mass="19673">MPSILQLRPLLPAVACLTALLAGPSQAALLDLDNQSLSAIAGQAGINLRIDLQAQISQIRWNDDGGSLSLRNIKIDNGCVNPGDCPNGAGGSFAFGPAQLGASVPILGINVPTLQVDVVTAANGQQRLQLTLPDLTTINEQMLQSGLPPLRIRARVEGDLYVGDSRLGTLAIRDITDLRGTIRVWGH</sequence>
<keyword evidence="1" id="KW-0732">Signal</keyword>
<dbReference type="InterPro" id="IPR046158">
    <property type="entry name" value="DUF6160"/>
</dbReference>
<feature type="chain" id="PRO_5017369650" description="DUF6160 domain-containing protein" evidence="1">
    <location>
        <begin position="28"/>
        <end position="187"/>
    </location>
</feature>
<dbReference type="Proteomes" id="UP000265560">
    <property type="component" value="Chromosome"/>
</dbReference>
<dbReference type="OrthoDB" id="6865663at2"/>
<proteinExistence type="predicted"/>
<gene>
    <name evidence="3" type="ORF">D3880_01045</name>
</gene>
<dbReference type="Pfam" id="PF19657">
    <property type="entry name" value="DUF6160"/>
    <property type="match status" value="1"/>
</dbReference>
<evidence type="ECO:0000313" key="3">
    <source>
        <dbReference type="EMBL" id="AYC31058.1"/>
    </source>
</evidence>
<evidence type="ECO:0000256" key="1">
    <source>
        <dbReference type="SAM" id="SignalP"/>
    </source>
</evidence>
<protein>
    <recommendedName>
        <fullName evidence="2">DUF6160 domain-containing protein</fullName>
    </recommendedName>
</protein>
<feature type="signal peptide" evidence="1">
    <location>
        <begin position="1"/>
        <end position="27"/>
    </location>
</feature>
<organism evidence="3 4">
    <name type="scientific">Pseudomonas cavernae</name>
    <dbReference type="NCBI Taxonomy" id="2320867"/>
    <lineage>
        <taxon>Bacteria</taxon>
        <taxon>Pseudomonadati</taxon>
        <taxon>Pseudomonadota</taxon>
        <taxon>Gammaproteobacteria</taxon>
        <taxon>Pseudomonadales</taxon>
        <taxon>Pseudomonadaceae</taxon>
        <taxon>Pseudomonas</taxon>
    </lineage>
</organism>
<reference evidence="4" key="1">
    <citation type="submission" date="2018-09" db="EMBL/GenBank/DDBJ databases">
        <authorList>
            <person name="Zhu H."/>
        </authorList>
    </citation>
    <scope>NUCLEOTIDE SEQUENCE [LARGE SCALE GENOMIC DNA]</scope>
    <source>
        <strain evidence="4">K2W31S-8</strain>
    </source>
</reference>